<dbReference type="PRINTS" id="PR00111">
    <property type="entry name" value="ABHYDROLASE"/>
</dbReference>
<accession>A0A5C6UER4</accession>
<dbReference type="OrthoDB" id="9799612at2"/>
<dbReference type="RefSeq" id="WP_147082234.1">
    <property type="nucleotide sequence ID" value="NZ_VOQR01000001.1"/>
</dbReference>
<dbReference type="Gene3D" id="3.40.50.1820">
    <property type="entry name" value="alpha/beta hydrolase"/>
    <property type="match status" value="1"/>
</dbReference>
<protein>
    <submittedName>
        <fullName evidence="2">Alpha/beta fold hydrolase</fullName>
    </submittedName>
</protein>
<dbReference type="GO" id="GO:0016020">
    <property type="term" value="C:membrane"/>
    <property type="evidence" value="ECO:0007669"/>
    <property type="project" value="TreeGrafter"/>
</dbReference>
<evidence type="ECO:0000313" key="3">
    <source>
        <dbReference type="Proteomes" id="UP000321250"/>
    </source>
</evidence>
<gene>
    <name evidence="2" type="ORF">FSB78_09670</name>
</gene>
<dbReference type="AlphaFoldDB" id="A0A5C6UER4"/>
<keyword evidence="3" id="KW-1185">Reference proteome</keyword>
<dbReference type="InterPro" id="IPR017497">
    <property type="entry name" value="BchO"/>
</dbReference>
<dbReference type="InterPro" id="IPR029058">
    <property type="entry name" value="AB_hydrolase_fold"/>
</dbReference>
<organism evidence="2 3">
    <name type="scientific">Sphingomonas ginsenosidivorax</name>
    <dbReference type="NCBI Taxonomy" id="862135"/>
    <lineage>
        <taxon>Bacteria</taxon>
        <taxon>Pseudomonadati</taxon>
        <taxon>Pseudomonadota</taxon>
        <taxon>Alphaproteobacteria</taxon>
        <taxon>Sphingomonadales</taxon>
        <taxon>Sphingomonadaceae</taxon>
        <taxon>Sphingomonas</taxon>
    </lineage>
</organism>
<dbReference type="InterPro" id="IPR000073">
    <property type="entry name" value="AB_hydrolase_1"/>
</dbReference>
<dbReference type="GO" id="GO:0016787">
    <property type="term" value="F:hydrolase activity"/>
    <property type="evidence" value="ECO:0007669"/>
    <property type="project" value="UniProtKB-KW"/>
</dbReference>
<dbReference type="InterPro" id="IPR050266">
    <property type="entry name" value="AB_hydrolase_sf"/>
</dbReference>
<dbReference type="Pfam" id="PF12697">
    <property type="entry name" value="Abhydrolase_6"/>
    <property type="match status" value="1"/>
</dbReference>
<dbReference type="PRINTS" id="PR00412">
    <property type="entry name" value="EPOXHYDRLASE"/>
</dbReference>
<proteinExistence type="predicted"/>
<evidence type="ECO:0000259" key="1">
    <source>
        <dbReference type="Pfam" id="PF12697"/>
    </source>
</evidence>
<dbReference type="PANTHER" id="PTHR43798">
    <property type="entry name" value="MONOACYLGLYCEROL LIPASE"/>
    <property type="match status" value="1"/>
</dbReference>
<keyword evidence="2" id="KW-0378">Hydrolase</keyword>
<dbReference type="NCBIfam" id="TIGR03056">
    <property type="entry name" value="bchO_mg_che_rel"/>
    <property type="match status" value="1"/>
</dbReference>
<feature type="domain" description="AB hydrolase-1" evidence="1">
    <location>
        <begin position="42"/>
        <end position="282"/>
    </location>
</feature>
<reference evidence="2 3" key="1">
    <citation type="journal article" date="2013" name="Antonie Van Leeuwenhoek">
        <title>Sphingomonas ginsenosidivorax sp. nov., with the ability to transform ginsenosides.</title>
        <authorList>
            <person name="Jin X.F."/>
            <person name="Kim J.K."/>
            <person name="Liu Q.M."/>
            <person name="Kang M.S."/>
            <person name="He D."/>
            <person name="Jin F.X."/>
            <person name="Kim S.C."/>
            <person name="Im W.T."/>
        </authorList>
    </citation>
    <scope>NUCLEOTIDE SEQUENCE [LARGE SCALE GENOMIC DNA]</scope>
    <source>
        <strain evidence="2 3">KHI67</strain>
    </source>
</reference>
<evidence type="ECO:0000313" key="2">
    <source>
        <dbReference type="EMBL" id="TXC71189.1"/>
    </source>
</evidence>
<dbReference type="PANTHER" id="PTHR43798:SF33">
    <property type="entry name" value="HYDROLASE, PUTATIVE (AFU_ORTHOLOGUE AFUA_2G14860)-RELATED"/>
    <property type="match status" value="1"/>
</dbReference>
<dbReference type="SUPFAM" id="SSF53474">
    <property type="entry name" value="alpha/beta-Hydrolases"/>
    <property type="match status" value="1"/>
</dbReference>
<dbReference type="Proteomes" id="UP000321250">
    <property type="component" value="Unassembled WGS sequence"/>
</dbReference>
<comment type="caution">
    <text evidence="2">The sequence shown here is derived from an EMBL/GenBank/DDBJ whole genome shotgun (WGS) entry which is preliminary data.</text>
</comment>
<dbReference type="EMBL" id="VOQR01000001">
    <property type="protein sequence ID" value="TXC71189.1"/>
    <property type="molecule type" value="Genomic_DNA"/>
</dbReference>
<dbReference type="InterPro" id="IPR000639">
    <property type="entry name" value="Epox_hydrolase-like"/>
</dbReference>
<sequence length="291" mass="30966">MSTPRWSLEGRDWPNRAHSRFVDTGRMRWHVQSFGAEDAPVIVLLHGTGAATHSWRTLAPLLGDRFRVVAPDLPGHGFTSGRPAGGLSMRGVAGAVGDLLRTMKLVPHAIVGHSAGAAVAIRMTLDGVAAPSAIVGLSSALLPFPGLAAKLFPGLARALFVNPFAPRLFAQMARLPGETGRFLRRSTGSHIDATGERCYETLFATSSHCAGAITMMADWDLESLARDLPHLKARLLLVHGDRDTAIPLASARQAAGKAGARLEVLEGLGHLAHEERPDLVATAIRAFVEEP</sequence>
<name>A0A5C6UER4_9SPHN</name>